<protein>
    <submittedName>
        <fullName evidence="4">NUDIX domain-containing protein</fullName>
    </submittedName>
</protein>
<evidence type="ECO:0000259" key="3">
    <source>
        <dbReference type="PROSITE" id="PS51462"/>
    </source>
</evidence>
<dbReference type="Proteomes" id="UP001221519">
    <property type="component" value="Chromosome"/>
</dbReference>
<evidence type="ECO:0000313" key="5">
    <source>
        <dbReference type="EMBL" id="WDI01305.1"/>
    </source>
</evidence>
<dbReference type="PROSITE" id="PS00893">
    <property type="entry name" value="NUDIX_BOX"/>
    <property type="match status" value="1"/>
</dbReference>
<dbReference type="Gene3D" id="3.90.79.10">
    <property type="entry name" value="Nucleoside Triphosphate Pyrophosphohydrolase"/>
    <property type="match status" value="1"/>
</dbReference>
<comment type="similarity">
    <text evidence="2">Belongs to the Nudix hydrolase family.</text>
</comment>
<keyword evidence="1 2" id="KW-0378">Hydrolase</keyword>
<dbReference type="SUPFAM" id="SSF55811">
    <property type="entry name" value="Nudix"/>
    <property type="match status" value="1"/>
</dbReference>
<accession>A0AAX3MVD9</accession>
<dbReference type="InterPro" id="IPR000086">
    <property type="entry name" value="NUDIX_hydrolase_dom"/>
</dbReference>
<dbReference type="Proteomes" id="UP001220962">
    <property type="component" value="Chromosome"/>
</dbReference>
<dbReference type="Pfam" id="PF00293">
    <property type="entry name" value="NUDIX"/>
    <property type="match status" value="1"/>
</dbReference>
<dbReference type="InterPro" id="IPR051325">
    <property type="entry name" value="Nudix_hydrolase_domain"/>
</dbReference>
<dbReference type="PROSITE" id="PS51462">
    <property type="entry name" value="NUDIX"/>
    <property type="match status" value="1"/>
</dbReference>
<dbReference type="GO" id="GO:0006167">
    <property type="term" value="P:AMP biosynthetic process"/>
    <property type="evidence" value="ECO:0007669"/>
    <property type="project" value="TreeGrafter"/>
</dbReference>
<sequence>MARKEISAGGVVFRHMGDELQIQLITDRYARISLPKGKMEPGETVEQTALREIEEETGLKGRIVAPVDIIKYTYHHAVHGKVDKEVHYYLVEAVGGKHRAQIEEIKAVAWYAPLEAWSRQQHQGYDNNDRILQRALRQLGIQV</sequence>
<evidence type="ECO:0000313" key="4">
    <source>
        <dbReference type="EMBL" id="WDH81588.1"/>
    </source>
</evidence>
<dbReference type="CDD" id="cd03673">
    <property type="entry name" value="NUDIX_Ap6A_hydrolase"/>
    <property type="match status" value="1"/>
</dbReference>
<keyword evidence="7" id="KW-1185">Reference proteome</keyword>
<dbReference type="PANTHER" id="PTHR21340:SF0">
    <property type="entry name" value="BIS(5'-NUCLEOSYL)-TETRAPHOSPHATASE [ASYMMETRICAL]"/>
    <property type="match status" value="1"/>
</dbReference>
<evidence type="ECO:0000256" key="1">
    <source>
        <dbReference type="ARBA" id="ARBA00022801"/>
    </source>
</evidence>
<feature type="domain" description="Nudix hydrolase" evidence="3">
    <location>
        <begin position="3"/>
        <end position="138"/>
    </location>
</feature>
<dbReference type="GO" id="GO:0004081">
    <property type="term" value="F:bis(5'-nucleosyl)-tetraphosphatase (asymmetrical) activity"/>
    <property type="evidence" value="ECO:0007669"/>
    <property type="project" value="TreeGrafter"/>
</dbReference>
<dbReference type="InterPro" id="IPR020476">
    <property type="entry name" value="Nudix_hydrolase"/>
</dbReference>
<dbReference type="EMBL" id="CP118108">
    <property type="protein sequence ID" value="WDI01305.1"/>
    <property type="molecule type" value="Genomic_DNA"/>
</dbReference>
<dbReference type="InterPro" id="IPR015797">
    <property type="entry name" value="NUDIX_hydrolase-like_dom_sf"/>
</dbReference>
<evidence type="ECO:0000313" key="7">
    <source>
        <dbReference type="Proteomes" id="UP001221519"/>
    </source>
</evidence>
<dbReference type="PRINTS" id="PR00502">
    <property type="entry name" value="NUDIXFAMILY"/>
</dbReference>
<dbReference type="EMBL" id="CP118101">
    <property type="protein sequence ID" value="WDH81588.1"/>
    <property type="molecule type" value="Genomic_DNA"/>
</dbReference>
<gene>
    <name evidence="4" type="ORF">PUW23_18995</name>
    <name evidence="5" type="ORF">PUW25_18840</name>
</gene>
<dbReference type="GO" id="GO:0006754">
    <property type="term" value="P:ATP biosynthetic process"/>
    <property type="evidence" value="ECO:0007669"/>
    <property type="project" value="TreeGrafter"/>
</dbReference>
<dbReference type="InterPro" id="IPR020084">
    <property type="entry name" value="NUDIX_hydrolase_CS"/>
</dbReference>
<proteinExistence type="inferred from homology"/>
<evidence type="ECO:0000256" key="2">
    <source>
        <dbReference type="RuleBase" id="RU003476"/>
    </source>
</evidence>
<dbReference type="PANTHER" id="PTHR21340">
    <property type="entry name" value="DIADENOSINE 5,5-P1,P4-TETRAPHOSPHATE PYROPHOSPHOHYDROLASE MUTT"/>
    <property type="match status" value="1"/>
</dbReference>
<dbReference type="AlphaFoldDB" id="A0AAX3MVD9"/>
<reference evidence="4 7" key="1">
    <citation type="submission" date="2023-02" db="EMBL/GenBank/DDBJ databases">
        <title>Pathogen: clinical or host-associated sample.</title>
        <authorList>
            <person name="Hergert J."/>
            <person name="Casey R."/>
            <person name="Wagner J."/>
            <person name="Young E.L."/>
            <person name="Oakeson K.F."/>
        </authorList>
    </citation>
    <scope>NUCLEOTIDE SEQUENCE</scope>
    <source>
        <strain evidence="5 7">2022CK-00829</strain>
        <strain evidence="4">2022CK-00830</strain>
    </source>
</reference>
<organism evidence="4 6">
    <name type="scientific">Paenibacillus urinalis</name>
    <dbReference type="NCBI Taxonomy" id="521520"/>
    <lineage>
        <taxon>Bacteria</taxon>
        <taxon>Bacillati</taxon>
        <taxon>Bacillota</taxon>
        <taxon>Bacilli</taxon>
        <taxon>Bacillales</taxon>
        <taxon>Paenibacillaceae</taxon>
        <taxon>Paenibacillus</taxon>
    </lineage>
</organism>
<name>A0AAX3MVD9_9BACL</name>
<evidence type="ECO:0000313" key="6">
    <source>
        <dbReference type="Proteomes" id="UP001220962"/>
    </source>
</evidence>
<dbReference type="RefSeq" id="WP_047910809.1">
    <property type="nucleotide sequence ID" value="NZ_CP118101.1"/>
</dbReference>